<feature type="region of interest" description="Disordered" evidence="1">
    <location>
        <begin position="1"/>
        <end position="34"/>
    </location>
</feature>
<evidence type="ECO:0000256" key="1">
    <source>
        <dbReference type="SAM" id="MobiDB-lite"/>
    </source>
</evidence>
<evidence type="ECO:0000313" key="2">
    <source>
        <dbReference type="EMBL" id="KAF2189918.1"/>
    </source>
</evidence>
<proteinExistence type="predicted"/>
<reference evidence="2" key="1">
    <citation type="journal article" date="2020" name="Stud. Mycol.">
        <title>101 Dothideomycetes genomes: a test case for predicting lifestyles and emergence of pathogens.</title>
        <authorList>
            <person name="Haridas S."/>
            <person name="Albert R."/>
            <person name="Binder M."/>
            <person name="Bloem J."/>
            <person name="Labutti K."/>
            <person name="Salamov A."/>
            <person name="Andreopoulos B."/>
            <person name="Baker S."/>
            <person name="Barry K."/>
            <person name="Bills G."/>
            <person name="Bluhm B."/>
            <person name="Cannon C."/>
            <person name="Castanera R."/>
            <person name="Culley D."/>
            <person name="Daum C."/>
            <person name="Ezra D."/>
            <person name="Gonzalez J."/>
            <person name="Henrissat B."/>
            <person name="Kuo A."/>
            <person name="Liang C."/>
            <person name="Lipzen A."/>
            <person name="Lutzoni F."/>
            <person name="Magnuson J."/>
            <person name="Mondo S."/>
            <person name="Nolan M."/>
            <person name="Ohm R."/>
            <person name="Pangilinan J."/>
            <person name="Park H.-J."/>
            <person name="Ramirez L."/>
            <person name="Alfaro M."/>
            <person name="Sun H."/>
            <person name="Tritt A."/>
            <person name="Yoshinaga Y."/>
            <person name="Zwiers L.-H."/>
            <person name="Turgeon B."/>
            <person name="Goodwin S."/>
            <person name="Spatafora J."/>
            <person name="Crous P."/>
            <person name="Grigoriev I."/>
        </authorList>
    </citation>
    <scope>NUCLEOTIDE SEQUENCE</scope>
    <source>
        <strain evidence="2">CBS 207.26</strain>
    </source>
</reference>
<gene>
    <name evidence="2" type="ORF">K469DRAFT_747856</name>
</gene>
<dbReference type="AlphaFoldDB" id="A0A6A6EGX2"/>
<name>A0A6A6EGX2_9PEZI</name>
<evidence type="ECO:0000313" key="3">
    <source>
        <dbReference type="Proteomes" id="UP000800200"/>
    </source>
</evidence>
<keyword evidence="3" id="KW-1185">Reference proteome</keyword>
<dbReference type="Proteomes" id="UP000800200">
    <property type="component" value="Unassembled WGS sequence"/>
</dbReference>
<accession>A0A6A6EGX2</accession>
<protein>
    <submittedName>
        <fullName evidence="2">Uncharacterized protein</fullName>
    </submittedName>
</protein>
<sequence>MSRKRHRPQRRKEPLPPRNRKKATSNSPTAPGNNEVAFNIKGLYAAANNFILQGRLTLDEIDLYEKLLQKGIQVKSFTAEDVEKMNPLQMHLRHAETLKKYRKTVLHDVSAQQAPETPQHRTQPLRTRITVPPEDSASNSVHTRWSSYPTQLEQQPTHHLPGCTPHATLSLPTPSRPPSVHEVSCQIVVGHELIVYNAGDIQPPTRKKVYKNNIEMLLEDWECGSHDLVKYQGKPIPIRLWREIFRRSHSAFWRTYTKNYSEQRLVISIYKWYSTPDAFWADFSRRVSRKNRDDIWERLPWKGIVEKAREKRRVIDEEAATEARARYYMDFNEVFTYREGSETKVFSSPRKIASKYRSLRGSTMPWDNEEVEGEEA</sequence>
<dbReference type="OrthoDB" id="3210866at2759"/>
<organism evidence="2 3">
    <name type="scientific">Zopfia rhizophila CBS 207.26</name>
    <dbReference type="NCBI Taxonomy" id="1314779"/>
    <lineage>
        <taxon>Eukaryota</taxon>
        <taxon>Fungi</taxon>
        <taxon>Dikarya</taxon>
        <taxon>Ascomycota</taxon>
        <taxon>Pezizomycotina</taxon>
        <taxon>Dothideomycetes</taxon>
        <taxon>Dothideomycetes incertae sedis</taxon>
        <taxon>Zopfiaceae</taxon>
        <taxon>Zopfia</taxon>
    </lineage>
</organism>
<feature type="compositionally biased region" description="Basic residues" evidence="1">
    <location>
        <begin position="1"/>
        <end position="10"/>
    </location>
</feature>
<dbReference type="EMBL" id="ML994620">
    <property type="protein sequence ID" value="KAF2189918.1"/>
    <property type="molecule type" value="Genomic_DNA"/>
</dbReference>